<dbReference type="InterPro" id="IPR023353">
    <property type="entry name" value="LemA-like_dom_sf"/>
</dbReference>
<organism evidence="7 8">
    <name type="scientific">Sporomusa ovata</name>
    <dbReference type="NCBI Taxonomy" id="2378"/>
    <lineage>
        <taxon>Bacteria</taxon>
        <taxon>Bacillati</taxon>
        <taxon>Bacillota</taxon>
        <taxon>Negativicutes</taxon>
        <taxon>Selenomonadales</taxon>
        <taxon>Sporomusaceae</taxon>
        <taxon>Sporomusa</taxon>
    </lineage>
</organism>
<comment type="subcellular location">
    <subcellularLocation>
        <location evidence="1">Membrane</location>
        <topology evidence="1">Single-pass membrane protein</topology>
    </subcellularLocation>
</comment>
<evidence type="ECO:0000256" key="4">
    <source>
        <dbReference type="ARBA" id="ARBA00022989"/>
    </source>
</evidence>
<name>A0A0U1L331_9FIRM</name>
<keyword evidence="4 6" id="KW-1133">Transmembrane helix</keyword>
<keyword evidence="5 6" id="KW-0472">Membrane</keyword>
<evidence type="ECO:0000313" key="7">
    <source>
        <dbReference type="EMBL" id="CQR74107.1"/>
    </source>
</evidence>
<gene>
    <name evidence="7" type="ORF">SpAn4DRAFT_0569</name>
</gene>
<accession>A0A0U1L331</accession>
<feature type="transmembrane region" description="Helical" evidence="6">
    <location>
        <begin position="6"/>
        <end position="26"/>
    </location>
</feature>
<dbReference type="EMBL" id="CTRP01000014">
    <property type="protein sequence ID" value="CQR74107.1"/>
    <property type="molecule type" value="Genomic_DNA"/>
</dbReference>
<proteinExistence type="inferred from homology"/>
<dbReference type="SUPFAM" id="SSF140478">
    <property type="entry name" value="LemA-like"/>
    <property type="match status" value="1"/>
</dbReference>
<evidence type="ECO:0000256" key="6">
    <source>
        <dbReference type="SAM" id="Phobius"/>
    </source>
</evidence>
<sequence length="186" mass="20958">MFVGMIVGGTLVLLVVLFLIVTYNTLVRLRQRVQNAWSQVDVQLKRRYDLIPNLVNAVKGYAQHEKETLDRVTQARNMAIAAGSVAEQARAENMLSGALKSLFVVAEAYPELKANTNFLQLQTELSDTESKIAFARQFYNDTVQNFNTEIELFPANLVAGMLGFAMVDYFTLREEAEARQNVQVTF</sequence>
<protein>
    <submittedName>
        <fullName evidence="7">LemA protein</fullName>
    </submittedName>
</protein>
<comment type="similarity">
    <text evidence="2">Belongs to the LemA family.</text>
</comment>
<dbReference type="Proteomes" id="UP000049855">
    <property type="component" value="Unassembled WGS sequence"/>
</dbReference>
<dbReference type="GO" id="GO:0016020">
    <property type="term" value="C:membrane"/>
    <property type="evidence" value="ECO:0007669"/>
    <property type="project" value="UniProtKB-SubCell"/>
</dbReference>
<dbReference type="PANTHER" id="PTHR34478:SF2">
    <property type="entry name" value="MEMBRANE PROTEIN"/>
    <property type="match status" value="1"/>
</dbReference>
<evidence type="ECO:0000313" key="8">
    <source>
        <dbReference type="Proteomes" id="UP000049855"/>
    </source>
</evidence>
<evidence type="ECO:0000256" key="2">
    <source>
        <dbReference type="ARBA" id="ARBA00008854"/>
    </source>
</evidence>
<evidence type="ECO:0000256" key="1">
    <source>
        <dbReference type="ARBA" id="ARBA00004167"/>
    </source>
</evidence>
<dbReference type="Pfam" id="PF04011">
    <property type="entry name" value="LemA"/>
    <property type="match status" value="1"/>
</dbReference>
<evidence type="ECO:0000256" key="5">
    <source>
        <dbReference type="ARBA" id="ARBA00023136"/>
    </source>
</evidence>
<evidence type="ECO:0000256" key="3">
    <source>
        <dbReference type="ARBA" id="ARBA00022692"/>
    </source>
</evidence>
<reference evidence="8" key="1">
    <citation type="submission" date="2015-03" db="EMBL/GenBank/DDBJ databases">
        <authorList>
            <person name="Nijsse Bart"/>
        </authorList>
    </citation>
    <scope>NUCLEOTIDE SEQUENCE [LARGE SCALE GENOMIC DNA]</scope>
</reference>
<dbReference type="Gene3D" id="1.20.1440.20">
    <property type="entry name" value="LemA-like domain"/>
    <property type="match status" value="1"/>
</dbReference>
<keyword evidence="3 6" id="KW-0812">Transmembrane</keyword>
<keyword evidence="8" id="KW-1185">Reference proteome</keyword>
<dbReference type="AlphaFoldDB" id="A0A0U1L331"/>
<dbReference type="InterPro" id="IPR007156">
    <property type="entry name" value="MamQ_LemA"/>
</dbReference>
<dbReference type="PANTHER" id="PTHR34478">
    <property type="entry name" value="PROTEIN LEMA"/>
    <property type="match status" value="1"/>
</dbReference>